<gene>
    <name evidence="2" type="ORF">SAMN05660690_0471</name>
</gene>
<feature type="transmembrane region" description="Helical" evidence="1">
    <location>
        <begin position="222"/>
        <end position="247"/>
    </location>
</feature>
<evidence type="ECO:0000313" key="2">
    <source>
        <dbReference type="EMBL" id="SDC08300.1"/>
    </source>
</evidence>
<dbReference type="InterPro" id="IPR045931">
    <property type="entry name" value="DUF6350"/>
</dbReference>
<feature type="transmembrane region" description="Helical" evidence="1">
    <location>
        <begin position="374"/>
        <end position="392"/>
    </location>
</feature>
<accession>A0A1G6IPD6</accession>
<reference evidence="3" key="1">
    <citation type="submission" date="2016-10" db="EMBL/GenBank/DDBJ databases">
        <authorList>
            <person name="Varghese N."/>
            <person name="Submissions S."/>
        </authorList>
    </citation>
    <scope>NUCLEOTIDE SEQUENCE [LARGE SCALE GENOMIC DNA]</scope>
    <source>
        <strain evidence="3">DSM 45421</strain>
    </source>
</reference>
<dbReference type="AlphaFoldDB" id="A0A1G6IPD6"/>
<feature type="transmembrane region" description="Helical" evidence="1">
    <location>
        <begin position="295"/>
        <end position="318"/>
    </location>
</feature>
<evidence type="ECO:0000256" key="1">
    <source>
        <dbReference type="SAM" id="Phobius"/>
    </source>
</evidence>
<dbReference type="EMBL" id="FMZF01000001">
    <property type="protein sequence ID" value="SDC08300.1"/>
    <property type="molecule type" value="Genomic_DNA"/>
</dbReference>
<feature type="transmembrane region" description="Helical" evidence="1">
    <location>
        <begin position="155"/>
        <end position="172"/>
    </location>
</feature>
<dbReference type="Pfam" id="PF19877">
    <property type="entry name" value="DUF6350"/>
    <property type="match status" value="1"/>
</dbReference>
<name>A0A1G6IPD6_9ACTN</name>
<feature type="transmembrane region" description="Helical" evidence="1">
    <location>
        <begin position="192"/>
        <end position="215"/>
    </location>
</feature>
<feature type="transmembrane region" description="Helical" evidence="1">
    <location>
        <begin position="330"/>
        <end position="354"/>
    </location>
</feature>
<keyword evidence="1" id="KW-1133">Transmembrane helix</keyword>
<proteinExistence type="predicted"/>
<dbReference type="Proteomes" id="UP000199416">
    <property type="component" value="Unassembled WGS sequence"/>
</dbReference>
<keyword evidence="1" id="KW-0812">Transmembrane</keyword>
<sequence>MVSLLARLPLPGQADPDARRPWYPAALAAAATLAVSVLGLVGLGLAVVVVQALDPSGGLPVGGSAQVAGRLWLLAQFGGLHLPSGPLVLAPLVLTLAVAWGLSRAARGVTRVTEPGDARAAAVVVAAVVAVHALLCVLLAWAVDGPGARTDLLRCSAGPAALAAVAAVWGVLRESDLAGAAGGRLPGPARAVPPAVLAGLLTALGLGLAVVAVAVAADAAGYAAVSGALGGSGAGALGLLALGALLLPNAAAAALGVAAGPGFSLGTATVVSVHGVSLGPVPALPLLAALPDTQAVPLLAFASQVVPALAGLVAGTTLGRRLADDDGGSVVAGLWGVLTGALLGLAAGVVVALAGGTLGDGALADVGAPPLATALSIGAQAGIAAAVAAAVARWRSRD</sequence>
<dbReference type="STRING" id="1190417.SAMN05660690_0471"/>
<organism evidence="2 3">
    <name type="scientific">Geodermatophilus telluris</name>
    <dbReference type="NCBI Taxonomy" id="1190417"/>
    <lineage>
        <taxon>Bacteria</taxon>
        <taxon>Bacillati</taxon>
        <taxon>Actinomycetota</taxon>
        <taxon>Actinomycetes</taxon>
        <taxon>Geodermatophilales</taxon>
        <taxon>Geodermatophilaceae</taxon>
        <taxon>Geodermatophilus</taxon>
    </lineage>
</organism>
<keyword evidence="1" id="KW-0472">Membrane</keyword>
<feature type="transmembrane region" description="Helical" evidence="1">
    <location>
        <begin position="24"/>
        <end position="50"/>
    </location>
</feature>
<evidence type="ECO:0000313" key="3">
    <source>
        <dbReference type="Proteomes" id="UP000199416"/>
    </source>
</evidence>
<feature type="transmembrane region" description="Helical" evidence="1">
    <location>
        <begin position="120"/>
        <end position="143"/>
    </location>
</feature>
<dbReference type="RefSeq" id="WP_091362846.1">
    <property type="nucleotide sequence ID" value="NZ_FMZF01000001.1"/>
</dbReference>
<dbReference type="OrthoDB" id="5198530at2"/>
<keyword evidence="3" id="KW-1185">Reference proteome</keyword>
<protein>
    <submittedName>
        <fullName evidence="2">Uncharacterized protein</fullName>
    </submittedName>
</protein>
<feature type="transmembrane region" description="Helical" evidence="1">
    <location>
        <begin position="71"/>
        <end position="100"/>
    </location>
</feature>